<dbReference type="InterPro" id="IPR001610">
    <property type="entry name" value="PAC"/>
</dbReference>
<dbReference type="PROSITE" id="PS50887">
    <property type="entry name" value="GGDEF"/>
    <property type="match status" value="1"/>
</dbReference>
<feature type="domain" description="PAC" evidence="2">
    <location>
        <begin position="84"/>
        <end position="138"/>
    </location>
</feature>
<dbReference type="NCBIfam" id="TIGR00254">
    <property type="entry name" value="GGDEF"/>
    <property type="match status" value="1"/>
</dbReference>
<dbReference type="InterPro" id="IPR043128">
    <property type="entry name" value="Rev_trsase/Diguanyl_cyclase"/>
</dbReference>
<dbReference type="SMART" id="SM00086">
    <property type="entry name" value="PAC"/>
    <property type="match status" value="1"/>
</dbReference>
<dbReference type="SUPFAM" id="SSF55073">
    <property type="entry name" value="Nucleotide cyclase"/>
    <property type="match status" value="1"/>
</dbReference>
<organism evidence="5 6">
    <name type="scientific">Limimonas halophila</name>
    <dbReference type="NCBI Taxonomy" id="1082479"/>
    <lineage>
        <taxon>Bacteria</taxon>
        <taxon>Pseudomonadati</taxon>
        <taxon>Pseudomonadota</taxon>
        <taxon>Alphaproteobacteria</taxon>
        <taxon>Rhodospirillales</taxon>
        <taxon>Rhodovibrionaceae</taxon>
        <taxon>Limimonas</taxon>
    </lineage>
</organism>
<evidence type="ECO:0000259" key="4">
    <source>
        <dbReference type="PROSITE" id="PS50887"/>
    </source>
</evidence>
<evidence type="ECO:0000313" key="5">
    <source>
        <dbReference type="EMBL" id="SDG19429.1"/>
    </source>
</evidence>
<dbReference type="PROSITE" id="PS50883">
    <property type="entry name" value="EAL"/>
    <property type="match status" value="1"/>
</dbReference>
<dbReference type="Pfam" id="PF00563">
    <property type="entry name" value="EAL"/>
    <property type="match status" value="1"/>
</dbReference>
<accession>A0A1G7SAE7</accession>
<dbReference type="InterPro" id="IPR000014">
    <property type="entry name" value="PAS"/>
</dbReference>
<evidence type="ECO:0000259" key="1">
    <source>
        <dbReference type="PROSITE" id="PS50112"/>
    </source>
</evidence>
<protein>
    <submittedName>
        <fullName evidence="5">PAS domain S-box-containing protein/diguanylate cyclase (GGDEF) domain-containing protein</fullName>
    </submittedName>
</protein>
<dbReference type="Gene3D" id="3.20.20.450">
    <property type="entry name" value="EAL domain"/>
    <property type="match status" value="1"/>
</dbReference>
<dbReference type="InterPro" id="IPR029787">
    <property type="entry name" value="Nucleotide_cyclase"/>
</dbReference>
<dbReference type="RefSeq" id="WP_176758618.1">
    <property type="nucleotide sequence ID" value="NZ_FNCE01000006.1"/>
</dbReference>
<dbReference type="Proteomes" id="UP000199415">
    <property type="component" value="Unassembled WGS sequence"/>
</dbReference>
<dbReference type="Pfam" id="PF00989">
    <property type="entry name" value="PAS"/>
    <property type="match status" value="1"/>
</dbReference>
<dbReference type="Gene3D" id="3.30.70.270">
    <property type="match status" value="1"/>
</dbReference>
<name>A0A1G7SAE7_9PROT</name>
<dbReference type="SUPFAM" id="SSF141868">
    <property type="entry name" value="EAL domain-like"/>
    <property type="match status" value="1"/>
</dbReference>
<feature type="domain" description="PAS" evidence="1">
    <location>
        <begin position="13"/>
        <end position="59"/>
    </location>
</feature>
<dbReference type="Pfam" id="PF00990">
    <property type="entry name" value="GGDEF"/>
    <property type="match status" value="1"/>
</dbReference>
<evidence type="ECO:0000259" key="3">
    <source>
        <dbReference type="PROSITE" id="PS50883"/>
    </source>
</evidence>
<dbReference type="PROSITE" id="PS50113">
    <property type="entry name" value="PAC"/>
    <property type="match status" value="1"/>
</dbReference>
<keyword evidence="6" id="KW-1185">Reference proteome</keyword>
<dbReference type="NCBIfam" id="TIGR00229">
    <property type="entry name" value="sensory_box"/>
    <property type="match status" value="1"/>
</dbReference>
<dbReference type="AlphaFoldDB" id="A0A1G7SAE7"/>
<dbReference type="PANTHER" id="PTHR44757">
    <property type="entry name" value="DIGUANYLATE CYCLASE DGCP"/>
    <property type="match status" value="1"/>
</dbReference>
<dbReference type="InterPro" id="IPR052155">
    <property type="entry name" value="Biofilm_reg_signaling"/>
</dbReference>
<sequence length="575" mass="62488">MSELPIQRGGTAAQKLLSRVVQQTPSAVIITDREGRIVYVNAAFEEITGYTAGEAVGRTPGMLKSGETPLHVYRDMWWTVSAGHVWHGELVNRTKHGERLDVRAHIMPITDGDGQATYYAAVEEDITREKTQRERIHTLAYRDHLTDLANTALLKKRIAQSIEASALDGTHSAVVCVDLTDFKEINDALGHDTGDQILQQTARTLREMVGANDTVARLGGHEFVILLSAIHRQAVATSLAERILARFDEAFVIGGRRLVLSANLGLAFYPRDADTAGDLLTCGEIALNWSRRAAGNGYRCFTAGMNAALVRRINIEAALHEAVANAEFRVCYQPIVRLSDNRPAGGEALVRWDSASLGRVRPDEFIEAAENNGTIVDIGRTVLQRATAACARWRAEIDPALRISVNVSPQQFLVPDFVATVTRALAAAGLPASALEIEVTETVLLHESATVNQTLTKLSNLGVRLALDDFGTGYACLSYLYDHPFHTLKIDKTFVQDSMTNATARKLVQASLRMAQELGLDVVAEGVETEEQRAFLRDLGCDYGQGFLFARPLPATDFPGDAGAGAVAAVDTDTG</sequence>
<dbReference type="InterPro" id="IPR035919">
    <property type="entry name" value="EAL_sf"/>
</dbReference>
<reference evidence="5 6" key="1">
    <citation type="submission" date="2016-10" db="EMBL/GenBank/DDBJ databases">
        <authorList>
            <person name="de Groot N.N."/>
        </authorList>
    </citation>
    <scope>NUCLEOTIDE SEQUENCE [LARGE SCALE GENOMIC DNA]</scope>
    <source>
        <strain evidence="5 6">DSM 25584</strain>
    </source>
</reference>
<evidence type="ECO:0000313" key="6">
    <source>
        <dbReference type="Proteomes" id="UP000199415"/>
    </source>
</evidence>
<proteinExistence type="predicted"/>
<dbReference type="GO" id="GO:0006355">
    <property type="term" value="P:regulation of DNA-templated transcription"/>
    <property type="evidence" value="ECO:0007669"/>
    <property type="project" value="InterPro"/>
</dbReference>
<dbReference type="CDD" id="cd01948">
    <property type="entry name" value="EAL"/>
    <property type="match status" value="1"/>
</dbReference>
<dbReference type="InterPro" id="IPR001633">
    <property type="entry name" value="EAL_dom"/>
</dbReference>
<dbReference type="InterPro" id="IPR000160">
    <property type="entry name" value="GGDEF_dom"/>
</dbReference>
<dbReference type="CDD" id="cd01949">
    <property type="entry name" value="GGDEF"/>
    <property type="match status" value="1"/>
</dbReference>
<gene>
    <name evidence="5" type="ORF">SAMN05216241_106163</name>
</gene>
<dbReference type="EMBL" id="FNCE01000006">
    <property type="protein sequence ID" value="SDG19429.1"/>
    <property type="molecule type" value="Genomic_DNA"/>
</dbReference>
<dbReference type="SMART" id="SM00052">
    <property type="entry name" value="EAL"/>
    <property type="match status" value="1"/>
</dbReference>
<dbReference type="SMART" id="SM00091">
    <property type="entry name" value="PAS"/>
    <property type="match status" value="1"/>
</dbReference>
<dbReference type="CDD" id="cd00130">
    <property type="entry name" value="PAS"/>
    <property type="match status" value="1"/>
</dbReference>
<dbReference type="InterPro" id="IPR035965">
    <property type="entry name" value="PAS-like_dom_sf"/>
</dbReference>
<dbReference type="InterPro" id="IPR000700">
    <property type="entry name" value="PAS-assoc_C"/>
</dbReference>
<dbReference type="SUPFAM" id="SSF55785">
    <property type="entry name" value="PYP-like sensor domain (PAS domain)"/>
    <property type="match status" value="1"/>
</dbReference>
<dbReference type="Gene3D" id="3.30.450.20">
    <property type="entry name" value="PAS domain"/>
    <property type="match status" value="1"/>
</dbReference>
<dbReference type="PROSITE" id="PS50112">
    <property type="entry name" value="PAS"/>
    <property type="match status" value="1"/>
</dbReference>
<dbReference type="InterPro" id="IPR013767">
    <property type="entry name" value="PAS_fold"/>
</dbReference>
<feature type="domain" description="GGDEF" evidence="4">
    <location>
        <begin position="170"/>
        <end position="303"/>
    </location>
</feature>
<dbReference type="PANTHER" id="PTHR44757:SF2">
    <property type="entry name" value="BIOFILM ARCHITECTURE MAINTENANCE PROTEIN MBAA"/>
    <property type="match status" value="1"/>
</dbReference>
<evidence type="ECO:0000259" key="2">
    <source>
        <dbReference type="PROSITE" id="PS50113"/>
    </source>
</evidence>
<feature type="domain" description="EAL" evidence="3">
    <location>
        <begin position="312"/>
        <end position="566"/>
    </location>
</feature>
<dbReference type="SMART" id="SM00267">
    <property type="entry name" value="GGDEF"/>
    <property type="match status" value="1"/>
</dbReference>
<dbReference type="STRING" id="1082479.SAMN05216241_106163"/>